<keyword evidence="1" id="KW-0963">Cytoplasm</keyword>
<dbReference type="Gene3D" id="1.10.10.10">
    <property type="entry name" value="Winged helix-like DNA-binding domain superfamily/Winged helix DNA-binding domain"/>
    <property type="match status" value="2"/>
</dbReference>
<feature type="region of interest" description="Disordered" evidence="5">
    <location>
        <begin position="209"/>
        <end position="262"/>
    </location>
</feature>
<dbReference type="RefSeq" id="WP_127679658.1">
    <property type="nucleotide sequence ID" value="NZ_SACM01000001.1"/>
</dbReference>
<evidence type="ECO:0000256" key="1">
    <source>
        <dbReference type="ARBA" id="ARBA00022490"/>
    </source>
</evidence>
<dbReference type="NCBIfam" id="TIGR00281">
    <property type="entry name" value="SMC-Scp complex subunit ScpB"/>
    <property type="match status" value="1"/>
</dbReference>
<dbReference type="PANTHER" id="PTHR34298:SF2">
    <property type="entry name" value="SEGREGATION AND CONDENSATION PROTEIN B"/>
    <property type="match status" value="1"/>
</dbReference>
<dbReference type="GO" id="GO:0051304">
    <property type="term" value="P:chromosome separation"/>
    <property type="evidence" value="ECO:0007669"/>
    <property type="project" value="InterPro"/>
</dbReference>
<protein>
    <submittedName>
        <fullName evidence="6">SMC-Scp complex subunit ScpB</fullName>
    </submittedName>
</protein>
<evidence type="ECO:0000313" key="6">
    <source>
        <dbReference type="EMBL" id="RVT87466.1"/>
    </source>
</evidence>
<evidence type="ECO:0000256" key="2">
    <source>
        <dbReference type="ARBA" id="ARBA00022618"/>
    </source>
</evidence>
<dbReference type="AlphaFoldDB" id="A0A3S2UXJ8"/>
<dbReference type="GO" id="GO:0051301">
    <property type="term" value="P:cell division"/>
    <property type="evidence" value="ECO:0007669"/>
    <property type="project" value="UniProtKB-KW"/>
</dbReference>
<reference evidence="6 7" key="1">
    <citation type="submission" date="2019-01" db="EMBL/GenBank/DDBJ databases">
        <authorList>
            <person name="Chen W.-M."/>
        </authorList>
    </citation>
    <scope>NUCLEOTIDE SEQUENCE [LARGE SCALE GENOMIC DNA]</scope>
    <source>
        <strain evidence="6 7">CCP-18</strain>
    </source>
</reference>
<gene>
    <name evidence="6" type="primary">scpB</name>
    <name evidence="6" type="ORF">EOD73_00050</name>
</gene>
<dbReference type="InterPro" id="IPR036388">
    <property type="entry name" value="WH-like_DNA-bd_sf"/>
</dbReference>
<organism evidence="6 7">
    <name type="scientific">Inhella crocodyli</name>
    <dbReference type="NCBI Taxonomy" id="2499851"/>
    <lineage>
        <taxon>Bacteria</taxon>
        <taxon>Pseudomonadati</taxon>
        <taxon>Pseudomonadota</taxon>
        <taxon>Betaproteobacteria</taxon>
        <taxon>Burkholderiales</taxon>
        <taxon>Sphaerotilaceae</taxon>
        <taxon>Inhella</taxon>
    </lineage>
</organism>
<keyword evidence="4" id="KW-0131">Cell cycle</keyword>
<dbReference type="PANTHER" id="PTHR34298">
    <property type="entry name" value="SEGREGATION AND CONDENSATION PROTEIN B"/>
    <property type="match status" value="1"/>
</dbReference>
<comment type="caution">
    <text evidence="6">The sequence shown here is derived from an EMBL/GenBank/DDBJ whole genome shotgun (WGS) entry which is preliminary data.</text>
</comment>
<dbReference type="Pfam" id="PF04079">
    <property type="entry name" value="SMC_ScpB"/>
    <property type="match status" value="1"/>
</dbReference>
<name>A0A3S2UXJ8_9BURK</name>
<proteinExistence type="predicted"/>
<accession>A0A3S2UXJ8</accession>
<keyword evidence="3" id="KW-0159">Chromosome partition</keyword>
<evidence type="ECO:0000256" key="3">
    <source>
        <dbReference type="ARBA" id="ARBA00022829"/>
    </source>
</evidence>
<dbReference type="OrthoDB" id="9806226at2"/>
<dbReference type="SUPFAM" id="SSF46785">
    <property type="entry name" value="Winged helix' DNA-binding domain"/>
    <property type="match status" value="2"/>
</dbReference>
<evidence type="ECO:0000256" key="4">
    <source>
        <dbReference type="ARBA" id="ARBA00023306"/>
    </source>
</evidence>
<keyword evidence="7" id="KW-1185">Reference proteome</keyword>
<dbReference type="Proteomes" id="UP000288587">
    <property type="component" value="Unassembled WGS sequence"/>
</dbReference>
<evidence type="ECO:0000256" key="5">
    <source>
        <dbReference type="SAM" id="MobiDB-lite"/>
    </source>
</evidence>
<dbReference type="InterPro" id="IPR005234">
    <property type="entry name" value="ScpB_csome_segregation"/>
</dbReference>
<sequence>MHELEARAIVEAALLTAQRPLAFKELQTLVGERLGREELKDVLAALAEEWRQRKSLELVESAMGWRFATQPGVRAHLEPLHAERPQRYSRAVMETLAVIAYRQPVTRGDIEDIRGVVIGSPIIKQLEDRGWIDCIGHRDAPGRPALYATTRQFLDDLGLASLSELPPLEGPDGTPVLPDLPAQASLLPLAEVDLLVAGDVVDAESPELRAGVEEGSAAAEPTARQESEADAMQSSSSPKPGEYPETNPPNGGIHFLDKSSDA</sequence>
<dbReference type="EMBL" id="SACM01000001">
    <property type="protein sequence ID" value="RVT87466.1"/>
    <property type="molecule type" value="Genomic_DNA"/>
</dbReference>
<keyword evidence="2" id="KW-0132">Cell division</keyword>
<evidence type="ECO:0000313" key="7">
    <source>
        <dbReference type="Proteomes" id="UP000288587"/>
    </source>
</evidence>
<dbReference type="InterPro" id="IPR036390">
    <property type="entry name" value="WH_DNA-bd_sf"/>
</dbReference>